<dbReference type="NCBIfam" id="TIGR02795">
    <property type="entry name" value="tol_pal_ybgF"/>
    <property type="match status" value="1"/>
</dbReference>
<dbReference type="Gene3D" id="1.25.40.10">
    <property type="entry name" value="Tetratricopeptide repeat domain"/>
    <property type="match status" value="1"/>
</dbReference>
<gene>
    <name evidence="2" type="ORF">NIDE3357</name>
</gene>
<dbReference type="SUPFAM" id="SSF48452">
    <property type="entry name" value="TPR-like"/>
    <property type="match status" value="1"/>
</dbReference>
<dbReference type="OrthoDB" id="13540at2"/>
<accession>D8PIF7</accession>
<evidence type="ECO:0000313" key="2">
    <source>
        <dbReference type="EMBL" id="CBK43044.1"/>
    </source>
</evidence>
<dbReference type="EMBL" id="FP929003">
    <property type="protein sequence ID" value="CBK43044.1"/>
    <property type="molecule type" value="Genomic_DNA"/>
</dbReference>
<dbReference type="SMART" id="SM00028">
    <property type="entry name" value="TPR"/>
    <property type="match status" value="2"/>
</dbReference>
<feature type="coiled-coil region" evidence="1">
    <location>
        <begin position="44"/>
        <end position="94"/>
    </location>
</feature>
<dbReference type="HAMAP" id="MF_02066">
    <property type="entry name" value="CpoB"/>
    <property type="match status" value="1"/>
</dbReference>
<organism evidence="2 3">
    <name type="scientific">Nitrospira defluvii</name>
    <dbReference type="NCBI Taxonomy" id="330214"/>
    <lineage>
        <taxon>Bacteria</taxon>
        <taxon>Pseudomonadati</taxon>
        <taxon>Nitrospirota</taxon>
        <taxon>Nitrospiria</taxon>
        <taxon>Nitrospirales</taxon>
        <taxon>Nitrospiraceae</taxon>
        <taxon>Nitrospira</taxon>
    </lineage>
</organism>
<proteinExistence type="inferred from homology"/>
<dbReference type="InterPro" id="IPR034706">
    <property type="entry name" value="CpoB"/>
</dbReference>
<sequence>MKLRFVEALQVGAGLTCGLVLAGCAKHADFLEIRDQVSIIARTQDQEQKRFEAMQRRLESLERVREPEGGKLRLDDALARLQKLEGRLAKIEETQLAQAASIRSDLALAEANRQARVSKPSGPIEPATIMPGVPSITPTSAFNLAYNDYLNGKFDLAVGGFQRFIKDFPSTSLTPNAHYWLGESYYGQKDYIRAMQSFEHVVNEYAGNEKVPAALFKLGLSAAETGDTAKSRKYLKRVIEEYSTSDEAKLAKAKMAEIR</sequence>
<dbReference type="AlphaFoldDB" id="D8PIF7"/>
<dbReference type="InterPro" id="IPR019734">
    <property type="entry name" value="TPR_rpt"/>
</dbReference>
<dbReference type="eggNOG" id="COG1729">
    <property type="taxonomic scope" value="Bacteria"/>
</dbReference>
<dbReference type="Pfam" id="PF13432">
    <property type="entry name" value="TPR_16"/>
    <property type="match status" value="1"/>
</dbReference>
<dbReference type="HOGENOM" id="CLU_044315_3_0_0"/>
<dbReference type="PROSITE" id="PS51257">
    <property type="entry name" value="PROKAR_LIPOPROTEIN"/>
    <property type="match status" value="1"/>
</dbReference>
<evidence type="ECO:0000256" key="1">
    <source>
        <dbReference type="SAM" id="Coils"/>
    </source>
</evidence>
<dbReference type="Proteomes" id="UP000001660">
    <property type="component" value="Chromosome"/>
</dbReference>
<reference evidence="2 3" key="1">
    <citation type="journal article" date="2010" name="Proc. Natl. Acad. Sci. U.S.A.">
        <title>A Nitrospira metagenome illuminates the physiology and evolution of globally important nitrite-oxidizing bacteria.</title>
        <authorList>
            <person name="Lucker S."/>
            <person name="Wagner M."/>
            <person name="Maixner F."/>
            <person name="Pelletier E."/>
            <person name="Koch H."/>
            <person name="Vacherie B."/>
            <person name="Rattei T."/>
            <person name="Sinninghe Damste J."/>
            <person name="Spieck E."/>
            <person name="Le Paslier D."/>
            <person name="Daims H."/>
        </authorList>
    </citation>
    <scope>NUCLEOTIDE SEQUENCE [LARGE SCALE GENOMIC DNA]</scope>
</reference>
<dbReference type="InterPro" id="IPR014162">
    <property type="entry name" value="CpoB_C"/>
</dbReference>
<dbReference type="GO" id="GO:0051301">
    <property type="term" value="P:cell division"/>
    <property type="evidence" value="ECO:0007669"/>
    <property type="project" value="InterPro"/>
</dbReference>
<dbReference type="InterPro" id="IPR011990">
    <property type="entry name" value="TPR-like_helical_dom_sf"/>
</dbReference>
<evidence type="ECO:0000313" key="3">
    <source>
        <dbReference type="Proteomes" id="UP000001660"/>
    </source>
</evidence>
<protein>
    <submittedName>
        <fullName evidence="2">Putative Tol-Pal system protein YbgF</fullName>
    </submittedName>
</protein>
<keyword evidence="3" id="KW-1185">Reference proteome</keyword>
<dbReference type="STRING" id="330214.NIDE3357"/>
<name>D8PIF7_9BACT</name>
<dbReference type="Pfam" id="PF13174">
    <property type="entry name" value="TPR_6"/>
    <property type="match status" value="1"/>
</dbReference>
<keyword evidence="1" id="KW-0175">Coiled coil</keyword>
<dbReference type="KEGG" id="nde:NIDE3357"/>